<dbReference type="PIRSF" id="PIRSF000524">
    <property type="entry name" value="SPT"/>
    <property type="match status" value="1"/>
</dbReference>
<evidence type="ECO:0000313" key="7">
    <source>
        <dbReference type="EMBL" id="SVA40697.1"/>
    </source>
</evidence>
<dbReference type="GO" id="GO:0004760">
    <property type="term" value="F:L-serine-pyruvate transaminase activity"/>
    <property type="evidence" value="ECO:0007669"/>
    <property type="project" value="TreeGrafter"/>
</dbReference>
<keyword evidence="5" id="KW-0663">Pyridoxal phosphate</keyword>
<sequence length="410" mass="44253">MIFEDLDPEPRLLMGPGPVDVYPRVLQAMSRTMLGQFDPQFTTYMNQVMDLYRQVFRTDNHWTFLVNGTARAGIEACLTSLISPGDKVLVPIFGRFGHLLTEIAGRSGGDVVTIETEWGSVFEQDQITDAVQACRPQVVALVHGDTSTTMAQPLAEVGRFCRQAGVLVYADSTATLGGNPFETDEWGIDAASSGLQKCLSGPPGTSPVTLSDAAVERINARKHVEAGIRATDTVDAEGSVIQSNYLDLAMLMDYWSPLRLNHHTESTAMLYAARECARVVLGEGLEAGFARHRLTSRALRAGLSAMGLELFGDPAHRMDNVTGVYIPKAVKDADAVRLALLEDFGIEIGTSFGPLHGKIWRIGTMGYGCRKPNVLRCLTALEAVLGRNGFSAPAGAAAQAAYGVYDEIPT</sequence>
<dbReference type="GO" id="GO:0019265">
    <property type="term" value="P:glycine biosynthetic process, by transamination of glyoxylate"/>
    <property type="evidence" value="ECO:0007669"/>
    <property type="project" value="TreeGrafter"/>
</dbReference>
<reference evidence="7" key="1">
    <citation type="submission" date="2018-05" db="EMBL/GenBank/DDBJ databases">
        <authorList>
            <person name="Lanie J.A."/>
            <person name="Ng W.-L."/>
            <person name="Kazmierczak K.M."/>
            <person name="Andrzejewski T.M."/>
            <person name="Davidsen T.M."/>
            <person name="Wayne K.J."/>
            <person name="Tettelin H."/>
            <person name="Glass J.I."/>
            <person name="Rusch D."/>
            <person name="Podicherti R."/>
            <person name="Tsui H.-C.T."/>
            <person name="Winkler M.E."/>
        </authorList>
    </citation>
    <scope>NUCLEOTIDE SEQUENCE</scope>
</reference>
<comment type="similarity">
    <text evidence="2">Belongs to the class-V pyridoxal-phosphate-dependent aminotransferase family.</text>
</comment>
<dbReference type="PANTHER" id="PTHR21152">
    <property type="entry name" value="AMINOTRANSFERASE CLASS V"/>
    <property type="match status" value="1"/>
</dbReference>
<protein>
    <recommendedName>
        <fullName evidence="6">Aminotransferase class V domain-containing protein</fullName>
    </recommendedName>
</protein>
<dbReference type="InterPro" id="IPR015421">
    <property type="entry name" value="PyrdxlP-dep_Trfase_major"/>
</dbReference>
<dbReference type="GO" id="GO:0005777">
    <property type="term" value="C:peroxisome"/>
    <property type="evidence" value="ECO:0007669"/>
    <property type="project" value="TreeGrafter"/>
</dbReference>
<evidence type="ECO:0000259" key="6">
    <source>
        <dbReference type="Pfam" id="PF00266"/>
    </source>
</evidence>
<evidence type="ECO:0000256" key="1">
    <source>
        <dbReference type="ARBA" id="ARBA00001933"/>
    </source>
</evidence>
<dbReference type="Gene3D" id="3.90.1150.10">
    <property type="entry name" value="Aspartate Aminotransferase, domain 1"/>
    <property type="match status" value="1"/>
</dbReference>
<dbReference type="InterPro" id="IPR000192">
    <property type="entry name" value="Aminotrans_V_dom"/>
</dbReference>
<dbReference type="PANTHER" id="PTHR21152:SF40">
    <property type="entry name" value="ALANINE--GLYOXYLATE AMINOTRANSFERASE"/>
    <property type="match status" value="1"/>
</dbReference>
<dbReference type="FunFam" id="3.40.640.10:FF:000027">
    <property type="entry name" value="Serine--pyruvate aminotransferase, mitochondrial"/>
    <property type="match status" value="1"/>
</dbReference>
<comment type="cofactor">
    <cofactor evidence="1">
        <name>pyridoxal 5'-phosphate</name>
        <dbReference type="ChEBI" id="CHEBI:597326"/>
    </cofactor>
</comment>
<evidence type="ECO:0000256" key="5">
    <source>
        <dbReference type="ARBA" id="ARBA00022898"/>
    </source>
</evidence>
<dbReference type="EMBL" id="UINC01009059">
    <property type="protein sequence ID" value="SVA40697.1"/>
    <property type="molecule type" value="Genomic_DNA"/>
</dbReference>
<proteinExistence type="inferred from homology"/>
<name>A0A381VM07_9ZZZZ</name>
<evidence type="ECO:0000256" key="4">
    <source>
        <dbReference type="ARBA" id="ARBA00022679"/>
    </source>
</evidence>
<dbReference type="SUPFAM" id="SSF53383">
    <property type="entry name" value="PLP-dependent transferases"/>
    <property type="match status" value="1"/>
</dbReference>
<evidence type="ECO:0000256" key="2">
    <source>
        <dbReference type="ARBA" id="ARBA00009236"/>
    </source>
</evidence>
<evidence type="ECO:0000256" key="3">
    <source>
        <dbReference type="ARBA" id="ARBA00022576"/>
    </source>
</evidence>
<gene>
    <name evidence="7" type="ORF">METZ01_LOCUS93551</name>
</gene>
<dbReference type="InterPro" id="IPR024169">
    <property type="entry name" value="SP_NH2Trfase/AEP_transaminase"/>
</dbReference>
<dbReference type="InterPro" id="IPR015422">
    <property type="entry name" value="PyrdxlP-dep_Trfase_small"/>
</dbReference>
<feature type="domain" description="Aminotransferase class V" evidence="6">
    <location>
        <begin position="33"/>
        <end position="348"/>
    </location>
</feature>
<dbReference type="AlphaFoldDB" id="A0A381VM07"/>
<dbReference type="InterPro" id="IPR015424">
    <property type="entry name" value="PyrdxlP-dep_Trfase"/>
</dbReference>
<dbReference type="GO" id="GO:0008453">
    <property type="term" value="F:alanine-glyoxylate transaminase activity"/>
    <property type="evidence" value="ECO:0007669"/>
    <property type="project" value="TreeGrafter"/>
</dbReference>
<dbReference type="Gene3D" id="3.40.640.10">
    <property type="entry name" value="Type I PLP-dependent aspartate aminotransferase-like (Major domain)"/>
    <property type="match status" value="1"/>
</dbReference>
<dbReference type="Pfam" id="PF00266">
    <property type="entry name" value="Aminotran_5"/>
    <property type="match status" value="1"/>
</dbReference>
<organism evidence="7">
    <name type="scientific">marine metagenome</name>
    <dbReference type="NCBI Taxonomy" id="408172"/>
    <lineage>
        <taxon>unclassified sequences</taxon>
        <taxon>metagenomes</taxon>
        <taxon>ecological metagenomes</taxon>
    </lineage>
</organism>
<keyword evidence="3" id="KW-0032">Aminotransferase</keyword>
<accession>A0A381VM07</accession>
<keyword evidence="4" id="KW-0808">Transferase</keyword>